<dbReference type="PANTHER" id="PTHR33446:SF2">
    <property type="entry name" value="PROTEIN TONB"/>
    <property type="match status" value="1"/>
</dbReference>
<dbReference type="PATRIC" id="fig|927665.4.peg.3649"/>
<dbReference type="HOGENOM" id="CLU_094863_0_0_10"/>
<evidence type="ECO:0000313" key="11">
    <source>
        <dbReference type="EMBL" id="KKB53320.1"/>
    </source>
</evidence>
<keyword evidence="6" id="KW-0812">Transmembrane</keyword>
<organism evidence="11 12">
    <name type="scientific">Parabacteroides goldsteinii DSM 19448 = WAL 12034</name>
    <dbReference type="NCBI Taxonomy" id="927665"/>
    <lineage>
        <taxon>Bacteria</taxon>
        <taxon>Pseudomonadati</taxon>
        <taxon>Bacteroidota</taxon>
        <taxon>Bacteroidia</taxon>
        <taxon>Bacteroidales</taxon>
        <taxon>Tannerellaceae</taxon>
        <taxon>Parabacteroides</taxon>
    </lineage>
</organism>
<proteinExistence type="inferred from homology"/>
<keyword evidence="8" id="KW-1133">Transmembrane helix</keyword>
<dbReference type="InterPro" id="IPR006260">
    <property type="entry name" value="TonB/TolA_C"/>
</dbReference>
<dbReference type="InterPro" id="IPR051045">
    <property type="entry name" value="TonB-dependent_transducer"/>
</dbReference>
<keyword evidence="4" id="KW-1003">Cell membrane</keyword>
<comment type="subcellular location">
    <subcellularLocation>
        <location evidence="1">Cell inner membrane</location>
        <topology evidence="1">Single-pass membrane protein</topology>
        <orientation evidence="1">Periplasmic side</orientation>
    </subcellularLocation>
</comment>
<dbReference type="GO" id="GO:0031992">
    <property type="term" value="F:energy transducer activity"/>
    <property type="evidence" value="ECO:0007669"/>
    <property type="project" value="TreeGrafter"/>
</dbReference>
<dbReference type="NCBIfam" id="TIGR01352">
    <property type="entry name" value="tonB_Cterm"/>
    <property type="match status" value="1"/>
</dbReference>
<dbReference type="Gene3D" id="3.30.1150.10">
    <property type="match status" value="1"/>
</dbReference>
<comment type="caution">
    <text evidence="11">The sequence shown here is derived from an EMBL/GenBank/DDBJ whole genome shotgun (WGS) entry which is preliminary data.</text>
</comment>
<dbReference type="STRING" id="927665.HMPREF1535_03548"/>
<keyword evidence="9" id="KW-0472">Membrane</keyword>
<evidence type="ECO:0000256" key="2">
    <source>
        <dbReference type="ARBA" id="ARBA00006555"/>
    </source>
</evidence>
<evidence type="ECO:0000259" key="10">
    <source>
        <dbReference type="PROSITE" id="PS52015"/>
    </source>
</evidence>
<evidence type="ECO:0000256" key="5">
    <source>
        <dbReference type="ARBA" id="ARBA00022519"/>
    </source>
</evidence>
<keyword evidence="5" id="KW-0997">Cell inner membrane</keyword>
<dbReference type="AlphaFoldDB" id="A0A0F5J753"/>
<dbReference type="SUPFAM" id="SSF74653">
    <property type="entry name" value="TolA/TonB C-terminal domain"/>
    <property type="match status" value="1"/>
</dbReference>
<dbReference type="GO" id="GO:0098797">
    <property type="term" value="C:plasma membrane protein complex"/>
    <property type="evidence" value="ECO:0007669"/>
    <property type="project" value="TreeGrafter"/>
</dbReference>
<reference evidence="11 12" key="1">
    <citation type="submission" date="2013-04" db="EMBL/GenBank/DDBJ databases">
        <title>The Genome Sequence of Parabacteroides goldsteinii DSM 19448.</title>
        <authorList>
            <consortium name="The Broad Institute Genomics Platform"/>
            <person name="Earl A."/>
            <person name="Ward D."/>
            <person name="Feldgarden M."/>
            <person name="Gevers D."/>
            <person name="Martens E."/>
            <person name="Sakamoto M."/>
            <person name="Benno Y."/>
            <person name="Song Y."/>
            <person name="Liu C."/>
            <person name="Lee J."/>
            <person name="Bolanos M."/>
            <person name="Vaisanen M.L."/>
            <person name="Finegold S.M."/>
            <person name="Walker B."/>
            <person name="Young S."/>
            <person name="Zeng Q."/>
            <person name="Gargeya S."/>
            <person name="Fitzgerald M."/>
            <person name="Haas B."/>
            <person name="Abouelleil A."/>
            <person name="Allen A.W."/>
            <person name="Alvarado L."/>
            <person name="Arachchi H.M."/>
            <person name="Berlin A.M."/>
            <person name="Chapman S.B."/>
            <person name="Gainer-Dewar J."/>
            <person name="Goldberg J."/>
            <person name="Griggs A."/>
            <person name="Gujja S."/>
            <person name="Hansen M."/>
            <person name="Howarth C."/>
            <person name="Imamovic A."/>
            <person name="Ireland A."/>
            <person name="Larimer J."/>
            <person name="McCowan C."/>
            <person name="Murphy C."/>
            <person name="Pearson M."/>
            <person name="Poon T.W."/>
            <person name="Priest M."/>
            <person name="Roberts A."/>
            <person name="Saif S."/>
            <person name="Shea T."/>
            <person name="Sisk P."/>
            <person name="Sykes S."/>
            <person name="Wortman J."/>
            <person name="Nusbaum C."/>
            <person name="Birren B."/>
        </authorList>
    </citation>
    <scope>NUCLEOTIDE SEQUENCE [LARGE SCALE GENOMIC DNA]</scope>
    <source>
        <strain evidence="11 12">DSM 19448</strain>
    </source>
</reference>
<dbReference type="PANTHER" id="PTHR33446">
    <property type="entry name" value="PROTEIN TONB-RELATED"/>
    <property type="match status" value="1"/>
</dbReference>
<evidence type="ECO:0000256" key="4">
    <source>
        <dbReference type="ARBA" id="ARBA00022475"/>
    </source>
</evidence>
<accession>A0A0F5J753</accession>
<name>A0A0F5J753_9BACT</name>
<dbReference type="PROSITE" id="PS51257">
    <property type="entry name" value="PROKAR_LIPOPROTEIN"/>
    <property type="match status" value="1"/>
</dbReference>
<keyword evidence="7" id="KW-0653">Protein transport</keyword>
<evidence type="ECO:0000256" key="3">
    <source>
        <dbReference type="ARBA" id="ARBA00022448"/>
    </source>
</evidence>
<evidence type="ECO:0000256" key="6">
    <source>
        <dbReference type="ARBA" id="ARBA00022692"/>
    </source>
</evidence>
<gene>
    <name evidence="11" type="ORF">HMPREF1535_03548</name>
</gene>
<protein>
    <submittedName>
        <fullName evidence="11">TonB family domain-containing protein</fullName>
    </submittedName>
</protein>
<evidence type="ECO:0000256" key="1">
    <source>
        <dbReference type="ARBA" id="ARBA00004383"/>
    </source>
</evidence>
<dbReference type="PROSITE" id="PS52015">
    <property type="entry name" value="TONB_CTD"/>
    <property type="match status" value="1"/>
</dbReference>
<comment type="similarity">
    <text evidence="2">Belongs to the TonB family.</text>
</comment>
<evidence type="ECO:0000256" key="7">
    <source>
        <dbReference type="ARBA" id="ARBA00022927"/>
    </source>
</evidence>
<evidence type="ECO:0000313" key="12">
    <source>
        <dbReference type="Proteomes" id="UP000033047"/>
    </source>
</evidence>
<dbReference type="Proteomes" id="UP000033047">
    <property type="component" value="Unassembled WGS sequence"/>
</dbReference>
<evidence type="ECO:0000256" key="9">
    <source>
        <dbReference type="ARBA" id="ARBA00023136"/>
    </source>
</evidence>
<dbReference type="EMBL" id="AQHV01000015">
    <property type="protein sequence ID" value="KKB53320.1"/>
    <property type="molecule type" value="Genomic_DNA"/>
</dbReference>
<dbReference type="InterPro" id="IPR037682">
    <property type="entry name" value="TonB_C"/>
</dbReference>
<sequence length="219" mass="23648">MIDRKQNWRSATSKPTVLMFFIVMLACGATTPVRSQSSDNKTVTMVTGTSDEGDEKVVISQMTSDAPPRPIPGFPEGIKTLVTFLSDNIAYPPEAIEAKVQGDVTVDFTVTQASRLTNCRITKKLHPDLDKAVIEVVKKLPVRKQQAQDGDGIDTDYAITVKFALPDGTLPTEPTVSVVGVKTGNMELTMKSKDALSCVGTHTSGTKTGIVMVRGQEVY</sequence>
<dbReference type="GO" id="GO:0015031">
    <property type="term" value="P:protein transport"/>
    <property type="evidence" value="ECO:0007669"/>
    <property type="project" value="UniProtKB-KW"/>
</dbReference>
<evidence type="ECO:0000256" key="8">
    <source>
        <dbReference type="ARBA" id="ARBA00022989"/>
    </source>
</evidence>
<feature type="domain" description="TonB C-terminal" evidence="10">
    <location>
        <begin position="76"/>
        <end position="172"/>
    </location>
</feature>
<dbReference type="RefSeq" id="WP_082207557.1">
    <property type="nucleotide sequence ID" value="NZ_KQ033913.1"/>
</dbReference>
<keyword evidence="3" id="KW-0813">Transport</keyword>
<dbReference type="Pfam" id="PF03544">
    <property type="entry name" value="TonB_C"/>
    <property type="match status" value="1"/>
</dbReference>
<dbReference type="GO" id="GO:0055085">
    <property type="term" value="P:transmembrane transport"/>
    <property type="evidence" value="ECO:0007669"/>
    <property type="project" value="InterPro"/>
</dbReference>